<proteinExistence type="predicted"/>
<accession>A0ACB9BRT1</accession>
<reference evidence="1 2" key="2">
    <citation type="journal article" date="2022" name="Mol. Ecol. Resour.">
        <title>The genomes of chicory, endive, great burdock and yacon provide insights into Asteraceae paleo-polyploidization history and plant inulin production.</title>
        <authorList>
            <person name="Fan W."/>
            <person name="Wang S."/>
            <person name="Wang H."/>
            <person name="Wang A."/>
            <person name="Jiang F."/>
            <person name="Liu H."/>
            <person name="Zhao H."/>
            <person name="Xu D."/>
            <person name="Zhang Y."/>
        </authorList>
    </citation>
    <scope>NUCLEOTIDE SEQUENCE [LARGE SCALE GENOMIC DNA]</scope>
    <source>
        <strain evidence="2">cv. Punajuju</strain>
        <tissue evidence="1">Leaves</tissue>
    </source>
</reference>
<name>A0ACB9BRT1_CICIN</name>
<protein>
    <submittedName>
        <fullName evidence="1">Uncharacterized protein</fullName>
    </submittedName>
</protein>
<comment type="caution">
    <text evidence="1">The sequence shown here is derived from an EMBL/GenBank/DDBJ whole genome shotgun (WGS) entry which is preliminary data.</text>
</comment>
<organism evidence="1 2">
    <name type="scientific">Cichorium intybus</name>
    <name type="common">Chicory</name>
    <dbReference type="NCBI Taxonomy" id="13427"/>
    <lineage>
        <taxon>Eukaryota</taxon>
        <taxon>Viridiplantae</taxon>
        <taxon>Streptophyta</taxon>
        <taxon>Embryophyta</taxon>
        <taxon>Tracheophyta</taxon>
        <taxon>Spermatophyta</taxon>
        <taxon>Magnoliopsida</taxon>
        <taxon>eudicotyledons</taxon>
        <taxon>Gunneridae</taxon>
        <taxon>Pentapetalae</taxon>
        <taxon>asterids</taxon>
        <taxon>campanulids</taxon>
        <taxon>Asterales</taxon>
        <taxon>Asteraceae</taxon>
        <taxon>Cichorioideae</taxon>
        <taxon>Cichorieae</taxon>
        <taxon>Cichoriinae</taxon>
        <taxon>Cichorium</taxon>
    </lineage>
</organism>
<dbReference type="Proteomes" id="UP001055811">
    <property type="component" value="Linkage Group LG06"/>
</dbReference>
<reference evidence="2" key="1">
    <citation type="journal article" date="2022" name="Mol. Ecol. Resour.">
        <title>The genomes of chicory, endive, great burdock and yacon provide insights into Asteraceae palaeo-polyploidization history and plant inulin production.</title>
        <authorList>
            <person name="Fan W."/>
            <person name="Wang S."/>
            <person name="Wang H."/>
            <person name="Wang A."/>
            <person name="Jiang F."/>
            <person name="Liu H."/>
            <person name="Zhao H."/>
            <person name="Xu D."/>
            <person name="Zhang Y."/>
        </authorList>
    </citation>
    <scope>NUCLEOTIDE SEQUENCE [LARGE SCALE GENOMIC DNA]</scope>
    <source>
        <strain evidence="2">cv. Punajuju</strain>
    </source>
</reference>
<evidence type="ECO:0000313" key="1">
    <source>
        <dbReference type="EMBL" id="KAI3724643.1"/>
    </source>
</evidence>
<keyword evidence="2" id="KW-1185">Reference proteome</keyword>
<evidence type="ECO:0000313" key="2">
    <source>
        <dbReference type="Proteomes" id="UP001055811"/>
    </source>
</evidence>
<gene>
    <name evidence="1" type="ORF">L2E82_36426</name>
</gene>
<dbReference type="EMBL" id="CM042014">
    <property type="protein sequence ID" value="KAI3724643.1"/>
    <property type="molecule type" value="Genomic_DNA"/>
</dbReference>
<sequence length="88" mass="10041">MKSVLFSNSKFSSLECRSEEKLYIQGLLKAMVICNPIAIWEKTDPIAIQDAVADYLSIELKEKTKPARAERLHKYFKEKSDGERGCNS</sequence>